<dbReference type="EMBL" id="LGKN01000009">
    <property type="protein sequence ID" value="KPL86384.1"/>
    <property type="molecule type" value="Genomic_DNA"/>
</dbReference>
<name>A0A0N0RF90_9CHLR</name>
<dbReference type="AlphaFoldDB" id="A0A0N0RF90"/>
<reference evidence="6 8" key="2">
    <citation type="submission" date="2015-07" db="EMBL/GenBank/DDBJ databases">
        <title>Whole genome sequence of Ardenticatena maritima DSM 23922.</title>
        <authorList>
            <person name="Hemp J."/>
            <person name="Ward L.M."/>
            <person name="Pace L.A."/>
            <person name="Fischer W.W."/>
        </authorList>
    </citation>
    <scope>NUCLEOTIDE SEQUENCE [LARGE SCALE GENOMIC DNA]</scope>
    <source>
        <strain evidence="6 8">110S</strain>
    </source>
</reference>
<dbReference type="InterPro" id="IPR014026">
    <property type="entry name" value="UDP-Glc/GDP-Man_DH_dimer"/>
</dbReference>
<reference evidence="5 7" key="1">
    <citation type="journal article" date="2015" name="Genome Announc.">
        <title>Draft Genome Sequence of a Heterotrophic Facultative Anaerobic Thermophilic Bacterium, Ardenticatena maritima Strain 110ST.</title>
        <authorList>
            <person name="Kawaichi S."/>
            <person name="Yoshida T."/>
            <person name="Sako Y."/>
            <person name="Nakamura R."/>
        </authorList>
    </citation>
    <scope>NUCLEOTIDE SEQUENCE [LARGE SCALE GENOMIC DNA]</scope>
    <source>
        <strain evidence="5 7">110S</strain>
    </source>
</reference>
<dbReference type="GO" id="GO:0051287">
    <property type="term" value="F:NAD binding"/>
    <property type="evidence" value="ECO:0007669"/>
    <property type="project" value="InterPro"/>
</dbReference>
<dbReference type="Pfam" id="PF03721">
    <property type="entry name" value="UDPG_MGDP_dh_N"/>
    <property type="match status" value="1"/>
</dbReference>
<dbReference type="InterPro" id="IPR008927">
    <property type="entry name" value="6-PGluconate_DH-like_C_sf"/>
</dbReference>
<reference evidence="7" key="3">
    <citation type="submission" date="2015-08" db="EMBL/GenBank/DDBJ databases">
        <title>Draft Genome Sequence of a Heterotrophic Facultative Anaerobic Bacterium Ardenticatena maritima Strain 110S.</title>
        <authorList>
            <person name="Kawaichi S."/>
            <person name="Yoshida T."/>
            <person name="Sako Y."/>
            <person name="Nakamura R."/>
        </authorList>
    </citation>
    <scope>NUCLEOTIDE SEQUENCE [LARGE SCALE GENOMIC DNA]</scope>
    <source>
        <strain evidence="7">110S</strain>
    </source>
</reference>
<dbReference type="GO" id="GO:0000271">
    <property type="term" value="P:polysaccharide biosynthetic process"/>
    <property type="evidence" value="ECO:0007669"/>
    <property type="project" value="InterPro"/>
</dbReference>
<sequence length="440" mass="48372">MNTTKQALMNRFRQRDATLAVIGLGYVGLPLALAFARAGFEVIGIDVNEERVALLQQGVSYVEDIPHEHLRALLRQPVPAGGHASMPQRGGFQATTRFDVLRDVQAAIICVPTPLSKTGDPDISYITAAVEQVATYLHPGMLVVLESTTYPGTTTEVVVPALTAHVPTLQVGRDVFVCFSPERIDPGRKDWTIENTPKVMGGVTPDCLDVGRTLYEQAIQTIVPVSNTETAEMVKLLENTFRAVNIALVNEVLLMCDKLGLDAWEVIEAAATKPFGFMKFTPGPGLGGHCLPIDPLYLSWKLKTLNYHARFIDLATQINTSMPAYWVQKVQDALNDVAKPVRGSRILIIGVAYKRDVGDLRESPALDIIHLLQAKGAHVMYHDPHVPRVLYDGIDLTCEPDLDAALDAADCVVIVTDHSTYDWAMIRRRARVLIDTRHVA</sequence>
<proteinExistence type="inferred from homology"/>
<evidence type="ECO:0000256" key="3">
    <source>
        <dbReference type="PIRNR" id="PIRNR000124"/>
    </source>
</evidence>
<dbReference type="PANTHER" id="PTHR43491">
    <property type="entry name" value="UDP-N-ACETYL-D-MANNOSAMINE DEHYDROGENASE"/>
    <property type="match status" value="1"/>
</dbReference>
<evidence type="ECO:0000313" key="6">
    <source>
        <dbReference type="EMBL" id="KPL86384.1"/>
    </source>
</evidence>
<dbReference type="EC" id="1.1.1.136" evidence="5"/>
<dbReference type="PATRIC" id="fig|872965.6.peg.2398"/>
<dbReference type="InterPro" id="IPR014027">
    <property type="entry name" value="UDP-Glc/GDP-Man_DH_C"/>
</dbReference>
<dbReference type="InterPro" id="IPR017476">
    <property type="entry name" value="UDP-Glc/GDP-Man"/>
</dbReference>
<dbReference type="InterPro" id="IPR036291">
    <property type="entry name" value="NAD(P)-bd_dom_sf"/>
</dbReference>
<gene>
    <name evidence="5" type="primary">wbpA</name>
    <name evidence="5" type="ORF">ARMA_0173</name>
    <name evidence="6" type="ORF">SE16_13795</name>
</gene>
<dbReference type="Pfam" id="PF03720">
    <property type="entry name" value="UDPG_MGDP_dh_C"/>
    <property type="match status" value="1"/>
</dbReference>
<dbReference type="Pfam" id="PF00984">
    <property type="entry name" value="UDPG_MGDP_dh"/>
    <property type="match status" value="1"/>
</dbReference>
<evidence type="ECO:0000313" key="8">
    <source>
        <dbReference type="Proteomes" id="UP000050502"/>
    </source>
</evidence>
<dbReference type="PIRSF" id="PIRSF000124">
    <property type="entry name" value="UDPglc_GDPman_dh"/>
    <property type="match status" value="1"/>
</dbReference>
<comment type="caution">
    <text evidence="5">The sequence shown here is derived from an EMBL/GenBank/DDBJ whole genome shotgun (WGS) entry which is preliminary data.</text>
</comment>
<evidence type="ECO:0000256" key="1">
    <source>
        <dbReference type="ARBA" id="ARBA00023002"/>
    </source>
</evidence>
<dbReference type="STRING" id="872965.SE16_13795"/>
<organism evidence="5 7">
    <name type="scientific">Ardenticatena maritima</name>
    <dbReference type="NCBI Taxonomy" id="872965"/>
    <lineage>
        <taxon>Bacteria</taxon>
        <taxon>Bacillati</taxon>
        <taxon>Chloroflexota</taxon>
        <taxon>Ardenticatenia</taxon>
        <taxon>Ardenticatenales</taxon>
        <taxon>Ardenticatenaceae</taxon>
        <taxon>Ardenticatena</taxon>
    </lineage>
</organism>
<dbReference type="PANTHER" id="PTHR43491:SF1">
    <property type="entry name" value="UDP-N-ACETYL-D-MANNOSAMINE DEHYDROGENASE"/>
    <property type="match status" value="1"/>
</dbReference>
<dbReference type="GO" id="GO:0016628">
    <property type="term" value="F:oxidoreductase activity, acting on the CH-CH group of donors, NAD or NADP as acceptor"/>
    <property type="evidence" value="ECO:0007669"/>
    <property type="project" value="InterPro"/>
</dbReference>
<dbReference type="Proteomes" id="UP000050502">
    <property type="component" value="Unassembled WGS sequence"/>
</dbReference>
<dbReference type="InterPro" id="IPR028359">
    <property type="entry name" value="UDP_ManNAc/GlcNAc_DH"/>
</dbReference>
<dbReference type="Gene3D" id="3.40.50.720">
    <property type="entry name" value="NAD(P)-binding Rossmann-like Domain"/>
    <property type="match status" value="2"/>
</dbReference>
<dbReference type="InParanoid" id="A0A0N0RF90"/>
<accession>A0A0N0RF90</accession>
<evidence type="ECO:0000256" key="2">
    <source>
        <dbReference type="ARBA" id="ARBA00023027"/>
    </source>
</evidence>
<protein>
    <submittedName>
        <fullName evidence="5">UDP-N-acetyl-D-glucosamine dehydrogenase</fullName>
        <ecNumber evidence="5">1.1.1.136</ecNumber>
    </submittedName>
</protein>
<dbReference type="SMART" id="SM00984">
    <property type="entry name" value="UDPG_MGDP_dh_C"/>
    <property type="match status" value="1"/>
</dbReference>
<comment type="similarity">
    <text evidence="3">Belongs to the UDP-glucose/GDP-mannose dehydrogenase family.</text>
</comment>
<dbReference type="SUPFAM" id="SSF48179">
    <property type="entry name" value="6-phosphogluconate dehydrogenase C-terminal domain-like"/>
    <property type="match status" value="1"/>
</dbReference>
<dbReference type="GO" id="GO:0047004">
    <property type="term" value="F:UDP-N-acetylglucosamine 6-dehydrogenase activity"/>
    <property type="evidence" value="ECO:0007669"/>
    <property type="project" value="UniProtKB-EC"/>
</dbReference>
<dbReference type="SUPFAM" id="SSF52413">
    <property type="entry name" value="UDP-glucose/GDP-mannose dehydrogenase C-terminal domain"/>
    <property type="match status" value="1"/>
</dbReference>
<evidence type="ECO:0000313" key="5">
    <source>
        <dbReference type="EMBL" id="GAP61750.1"/>
    </source>
</evidence>
<keyword evidence="7" id="KW-1185">Reference proteome</keyword>
<dbReference type="SUPFAM" id="SSF51735">
    <property type="entry name" value="NAD(P)-binding Rossmann-fold domains"/>
    <property type="match status" value="1"/>
</dbReference>
<dbReference type="PIRSF" id="PIRSF500136">
    <property type="entry name" value="UDP_ManNAc_DH"/>
    <property type="match status" value="1"/>
</dbReference>
<feature type="domain" description="UDP-glucose/GDP-mannose dehydrogenase C-terminal" evidence="4">
    <location>
        <begin position="347"/>
        <end position="440"/>
    </location>
</feature>
<keyword evidence="2" id="KW-0520">NAD</keyword>
<dbReference type="RefSeq" id="WP_054491699.1">
    <property type="nucleotide sequence ID" value="NZ_BBZA01000011.1"/>
</dbReference>
<evidence type="ECO:0000259" key="4">
    <source>
        <dbReference type="SMART" id="SM00984"/>
    </source>
</evidence>
<dbReference type="InterPro" id="IPR001732">
    <property type="entry name" value="UDP-Glc/GDP-Man_DH_N"/>
</dbReference>
<dbReference type="InterPro" id="IPR036220">
    <property type="entry name" value="UDP-Glc/GDP-Man_DH_C_sf"/>
</dbReference>
<dbReference type="OrthoDB" id="9803238at2"/>
<evidence type="ECO:0000313" key="7">
    <source>
        <dbReference type="Proteomes" id="UP000037784"/>
    </source>
</evidence>
<dbReference type="EMBL" id="BBZA01000011">
    <property type="protein sequence ID" value="GAP61750.1"/>
    <property type="molecule type" value="Genomic_DNA"/>
</dbReference>
<dbReference type="NCBIfam" id="TIGR03026">
    <property type="entry name" value="NDP-sugDHase"/>
    <property type="match status" value="1"/>
</dbReference>
<dbReference type="Proteomes" id="UP000037784">
    <property type="component" value="Unassembled WGS sequence"/>
</dbReference>
<keyword evidence="1 5" id="KW-0560">Oxidoreductase</keyword>